<feature type="domain" description="YdbS-like PH" evidence="2">
    <location>
        <begin position="442"/>
        <end position="503"/>
    </location>
</feature>
<evidence type="ECO:0000313" key="3">
    <source>
        <dbReference type="EMBL" id="MBS9336041.1"/>
    </source>
</evidence>
<protein>
    <submittedName>
        <fullName evidence="3">PH domain-containing protein</fullName>
    </submittedName>
</protein>
<dbReference type="InterPro" id="IPR005182">
    <property type="entry name" value="YdbS-like_PH"/>
</dbReference>
<feature type="transmembrane region" description="Helical" evidence="1">
    <location>
        <begin position="401"/>
        <end position="419"/>
    </location>
</feature>
<keyword evidence="1" id="KW-1133">Transmembrane helix</keyword>
<keyword evidence="4" id="KW-1185">Reference proteome</keyword>
<keyword evidence="1" id="KW-0812">Transmembrane</keyword>
<evidence type="ECO:0000313" key="4">
    <source>
        <dbReference type="Proteomes" id="UP000735205"/>
    </source>
</evidence>
<sequence>MKPRHFHFLAFLEQLLSDGKTLFFAVLTVFAFLHLTWWQWVLAAGLWLGFEVLDFFKQRYWLTEHELVLTSGIIHKRWRHLPYDKIQNIHRSQWFFLKPFQLEKISVDSAGHGGERQNQIKLPVIPSWLTWVLEQKHQQADLPLADLLALVAKSKEEKQPDLDALARQERLQQNDQAVSDDNEEGPSGQRAFRSSTGSLFLYAITAPEVLLQFAFLFGLLSRVDRDGQLYGQIFSEMTALGISIVIGLVLAFLILLFAFNIVKTIVLYYGFSVKKEGSYLQIKRGLFEVRSLSLAENRIQSLQIEQNIWRNLFGLATVRLRIITDRNGDDEVAKRLPTLLPLVKMADAARLASDFLPKLVAPVNLKIEAKGLYQSLTMGRNALVLLWLLFGWTLYFFLNPLTIILSVLLSLFAFSLGFYKGRVTGTKRILDDSVLVLQSAHFFAKKTVYVPWDRIQSMSINQSLWLSLSKKRAHLAVLIRSDNGVSLVECRYLPVEEAQSIYRMYKKK</sequence>
<feature type="domain" description="YdbS-like PH" evidence="2">
    <location>
        <begin position="58"/>
        <end position="125"/>
    </location>
</feature>
<keyword evidence="1" id="KW-0472">Membrane</keyword>
<feature type="domain" description="YdbS-like PH" evidence="2">
    <location>
        <begin position="268"/>
        <end position="352"/>
    </location>
</feature>
<feature type="transmembrane region" description="Helical" evidence="1">
    <location>
        <begin position="199"/>
        <end position="220"/>
    </location>
</feature>
<dbReference type="PIRSF" id="PIRSF026631">
    <property type="entry name" value="UCP026631"/>
    <property type="match status" value="1"/>
</dbReference>
<feature type="transmembrane region" description="Helical" evidence="1">
    <location>
        <begin position="378"/>
        <end position="395"/>
    </location>
</feature>
<dbReference type="EMBL" id="JAAMFJ010000001">
    <property type="protein sequence ID" value="MBS9336041.1"/>
    <property type="molecule type" value="Genomic_DNA"/>
</dbReference>
<dbReference type="RefSeq" id="WP_213792594.1">
    <property type="nucleotide sequence ID" value="NZ_JAAMFJ010000001.1"/>
</dbReference>
<name>A0ABS5QSD2_9LACO</name>
<reference evidence="3 4" key="1">
    <citation type="submission" date="2020-02" db="EMBL/GenBank/DDBJ databases">
        <title>Fructobacillus sp. isolated from paper mulberry of Taiwan.</title>
        <authorList>
            <person name="Lin S.-T."/>
        </authorList>
    </citation>
    <scope>NUCLEOTIDE SEQUENCE [LARGE SCALE GENOMIC DNA]</scope>
    <source>
        <strain evidence="3 4">M1-21</strain>
    </source>
</reference>
<evidence type="ECO:0000256" key="1">
    <source>
        <dbReference type="SAM" id="Phobius"/>
    </source>
</evidence>
<accession>A0ABS5QSD2</accession>
<dbReference type="PANTHER" id="PTHR34473:SF2">
    <property type="entry name" value="UPF0699 TRANSMEMBRANE PROTEIN YDBT"/>
    <property type="match status" value="1"/>
</dbReference>
<gene>
    <name evidence="3" type="ORF">G6R28_02190</name>
</gene>
<evidence type="ECO:0000259" key="2">
    <source>
        <dbReference type="Pfam" id="PF03703"/>
    </source>
</evidence>
<proteinExistence type="predicted"/>
<feature type="transmembrane region" description="Helical" evidence="1">
    <location>
        <begin position="240"/>
        <end position="262"/>
    </location>
</feature>
<feature type="transmembrane region" description="Helical" evidence="1">
    <location>
        <begin position="22"/>
        <end position="50"/>
    </location>
</feature>
<organism evidence="3 4">
    <name type="scientific">Fructobacillus papyrifericola</name>
    <dbReference type="NCBI Taxonomy" id="2713172"/>
    <lineage>
        <taxon>Bacteria</taxon>
        <taxon>Bacillati</taxon>
        <taxon>Bacillota</taxon>
        <taxon>Bacilli</taxon>
        <taxon>Lactobacillales</taxon>
        <taxon>Lactobacillaceae</taxon>
        <taxon>Fructobacillus</taxon>
    </lineage>
</organism>
<comment type="caution">
    <text evidence="3">The sequence shown here is derived from an EMBL/GenBank/DDBJ whole genome shotgun (WGS) entry which is preliminary data.</text>
</comment>
<dbReference type="Proteomes" id="UP000735205">
    <property type="component" value="Unassembled WGS sequence"/>
</dbReference>
<dbReference type="PANTHER" id="PTHR34473">
    <property type="entry name" value="UPF0699 TRANSMEMBRANE PROTEIN YDBS"/>
    <property type="match status" value="1"/>
</dbReference>
<dbReference type="Pfam" id="PF03703">
    <property type="entry name" value="bPH_2"/>
    <property type="match status" value="3"/>
</dbReference>
<dbReference type="InterPro" id="IPR014529">
    <property type="entry name" value="UCP026631"/>
</dbReference>